<reference evidence="2" key="1">
    <citation type="journal article" date="2023" name="G3 (Bethesda)">
        <title>Whole genome assembly and annotation of the endangered Caribbean coral Acropora cervicornis.</title>
        <authorList>
            <person name="Selwyn J.D."/>
            <person name="Vollmer S.V."/>
        </authorList>
    </citation>
    <scope>NUCLEOTIDE SEQUENCE</scope>
    <source>
        <strain evidence="2">K2</strain>
    </source>
</reference>
<dbReference type="AlphaFoldDB" id="A0AAD9Q0P3"/>
<dbReference type="InterPro" id="IPR012337">
    <property type="entry name" value="RNaseH-like_sf"/>
</dbReference>
<dbReference type="Gene3D" id="3.10.10.10">
    <property type="entry name" value="HIV Type 1 Reverse Transcriptase, subunit A, domain 1"/>
    <property type="match status" value="1"/>
</dbReference>
<keyword evidence="3" id="KW-1185">Reference proteome</keyword>
<evidence type="ECO:0000259" key="1">
    <source>
        <dbReference type="PROSITE" id="PS50994"/>
    </source>
</evidence>
<evidence type="ECO:0000313" key="2">
    <source>
        <dbReference type="EMBL" id="KAK2552554.1"/>
    </source>
</evidence>
<sequence length="706" mass="79711">MASNIGYKQFPEFDVRNDPETVYARFAKYAKRFKNNHLKAYNITDEDQQRSLFLDSIGEATLDILEQLDNTGTDLDGAITALRNKFKESQNRLFNIHKFRSTKQGNDETWDSFIAKLRAEGEHCDFPAGWLDTEILMAMIENGKSKKVRRKLLQDQLTLAEALKYARGLESADQHAIKVENQTTTEVTVKQEINKTAVDQNGAKLCFNCGKHWPHQGGQRKCPAFGKQCTRGVAQGGEKLTDTSSDSSVEESTCSLQEVNPVGQSDNRPLKTVLISGVDIMVLPDSSATVNAMDEATFKKYGLDERVKIKKSRCQMKPYGVAAEANALPVLGCFDALTESKTKMKVITWQLIKGDTHTEPLLGYEDARDLGMILVTNSIAVESNQPGGTGNLNEVLEKYKDRLQGIGKLKGIQVDLNVDPDFKPVAQATRRQPFSVRQKMEEEIQHLIDQDIIEKVNEPTGWVSPPVVTPKKDQSQIRLNVDMHVANQAIPRRYTQHPTIDDMVNELSGSTVFSHLPEQGYHQLELKESSLNVTIFSTHIGLYRYKRLNYDGIVLRGDRIFVPEKLRHRMVEIAHEGHQGQVRTKQLLRAHVWFPGMDSQCEKFVSMCIACQSNTSQTHREPLKMTDLPEGPWDKVSVDFWGPMASGDLALVFYCQYARYPVVEFVGSTNEKATIPIFRRVFDTYGVPKEIKSDNGPTFNSHKFEE</sequence>
<dbReference type="InterPro" id="IPR041588">
    <property type="entry name" value="Integrase_H2C2"/>
</dbReference>
<reference evidence="2" key="2">
    <citation type="journal article" date="2023" name="Science">
        <title>Genomic signatures of disease resistance in endangered staghorn corals.</title>
        <authorList>
            <person name="Vollmer S.V."/>
            <person name="Selwyn J.D."/>
            <person name="Despard B.A."/>
            <person name="Roesel C.L."/>
        </authorList>
    </citation>
    <scope>NUCLEOTIDE SEQUENCE</scope>
    <source>
        <strain evidence="2">K2</strain>
    </source>
</reference>
<proteinExistence type="predicted"/>
<comment type="caution">
    <text evidence="2">The sequence shown here is derived from an EMBL/GenBank/DDBJ whole genome shotgun (WGS) entry which is preliminary data.</text>
</comment>
<accession>A0AAD9Q0P3</accession>
<dbReference type="SUPFAM" id="SSF56672">
    <property type="entry name" value="DNA/RNA polymerases"/>
    <property type="match status" value="1"/>
</dbReference>
<dbReference type="InterPro" id="IPR036397">
    <property type="entry name" value="RNaseH_sf"/>
</dbReference>
<dbReference type="InterPro" id="IPR050951">
    <property type="entry name" value="Retrovirus_Pol_polyprotein"/>
</dbReference>
<dbReference type="InterPro" id="IPR001584">
    <property type="entry name" value="Integrase_cat-core"/>
</dbReference>
<feature type="domain" description="Integrase catalytic" evidence="1">
    <location>
        <begin position="628"/>
        <end position="706"/>
    </location>
</feature>
<dbReference type="PANTHER" id="PTHR37984:SF11">
    <property type="entry name" value="INTEGRASE CATALYTIC DOMAIN-CONTAINING PROTEIN"/>
    <property type="match status" value="1"/>
</dbReference>
<protein>
    <recommendedName>
        <fullName evidence="1">Integrase catalytic domain-containing protein</fullName>
    </recommendedName>
</protein>
<dbReference type="Proteomes" id="UP001249851">
    <property type="component" value="Unassembled WGS sequence"/>
</dbReference>
<name>A0AAD9Q0P3_ACRCE</name>
<dbReference type="PROSITE" id="PS50994">
    <property type="entry name" value="INTEGRASE"/>
    <property type="match status" value="1"/>
</dbReference>
<dbReference type="Gene3D" id="3.30.420.10">
    <property type="entry name" value="Ribonuclease H-like superfamily/Ribonuclease H"/>
    <property type="match status" value="1"/>
</dbReference>
<evidence type="ECO:0000313" key="3">
    <source>
        <dbReference type="Proteomes" id="UP001249851"/>
    </source>
</evidence>
<dbReference type="GO" id="GO:0003676">
    <property type="term" value="F:nucleic acid binding"/>
    <property type="evidence" value="ECO:0007669"/>
    <property type="project" value="InterPro"/>
</dbReference>
<dbReference type="SUPFAM" id="SSF53098">
    <property type="entry name" value="Ribonuclease H-like"/>
    <property type="match status" value="1"/>
</dbReference>
<dbReference type="EMBL" id="JARQWQ010000086">
    <property type="protein sequence ID" value="KAK2552554.1"/>
    <property type="molecule type" value="Genomic_DNA"/>
</dbReference>
<dbReference type="FunFam" id="1.10.340.70:FF:000004">
    <property type="entry name" value="Retrovirus-related Pol polyprotein from transposon 297-like Protein"/>
    <property type="match status" value="1"/>
</dbReference>
<dbReference type="GO" id="GO:0015074">
    <property type="term" value="P:DNA integration"/>
    <property type="evidence" value="ECO:0007669"/>
    <property type="project" value="InterPro"/>
</dbReference>
<dbReference type="Gene3D" id="1.10.340.70">
    <property type="match status" value="1"/>
</dbReference>
<dbReference type="Pfam" id="PF17921">
    <property type="entry name" value="Integrase_H2C2"/>
    <property type="match status" value="1"/>
</dbReference>
<dbReference type="InterPro" id="IPR043502">
    <property type="entry name" value="DNA/RNA_pol_sf"/>
</dbReference>
<organism evidence="2 3">
    <name type="scientific">Acropora cervicornis</name>
    <name type="common">Staghorn coral</name>
    <dbReference type="NCBI Taxonomy" id="6130"/>
    <lineage>
        <taxon>Eukaryota</taxon>
        <taxon>Metazoa</taxon>
        <taxon>Cnidaria</taxon>
        <taxon>Anthozoa</taxon>
        <taxon>Hexacorallia</taxon>
        <taxon>Scleractinia</taxon>
        <taxon>Astrocoeniina</taxon>
        <taxon>Acroporidae</taxon>
        <taxon>Acropora</taxon>
    </lineage>
</organism>
<gene>
    <name evidence="2" type="ORF">P5673_026409</name>
</gene>
<dbReference type="PANTHER" id="PTHR37984">
    <property type="entry name" value="PROTEIN CBG26694"/>
    <property type="match status" value="1"/>
</dbReference>